<evidence type="ECO:0000256" key="1">
    <source>
        <dbReference type="ARBA" id="ARBA00022723"/>
    </source>
</evidence>
<comment type="caution">
    <text evidence="6">The sequence shown here is derived from an EMBL/GenBank/DDBJ whole genome shotgun (WGS) entry which is preliminary data.</text>
</comment>
<organism evidence="6 7">
    <name type="scientific">Aerophobetes bacterium</name>
    <dbReference type="NCBI Taxonomy" id="2030807"/>
    <lineage>
        <taxon>Bacteria</taxon>
        <taxon>Candidatus Aerophobota</taxon>
    </lineage>
</organism>
<evidence type="ECO:0000256" key="2">
    <source>
        <dbReference type="ARBA" id="ARBA00022833"/>
    </source>
</evidence>
<dbReference type="PANTHER" id="PTHR43401:SF2">
    <property type="entry name" value="L-THREONINE 3-DEHYDROGENASE"/>
    <property type="match status" value="1"/>
</dbReference>
<dbReference type="AlphaFoldDB" id="A0A662CZ38"/>
<protein>
    <submittedName>
        <fullName evidence="6">Alcohol dehydrogenase</fullName>
    </submittedName>
</protein>
<dbReference type="Proteomes" id="UP000277457">
    <property type="component" value="Unassembled WGS sequence"/>
</dbReference>
<dbReference type="EMBL" id="QMPY01000184">
    <property type="protein sequence ID" value="RLE06502.1"/>
    <property type="molecule type" value="Genomic_DNA"/>
</dbReference>
<keyword evidence="1 4" id="KW-0479">Metal-binding</keyword>
<comment type="similarity">
    <text evidence="4">Belongs to the zinc-containing alcohol dehydrogenase family.</text>
</comment>
<dbReference type="GO" id="GO:0008270">
    <property type="term" value="F:zinc ion binding"/>
    <property type="evidence" value="ECO:0007669"/>
    <property type="project" value="InterPro"/>
</dbReference>
<dbReference type="InterPro" id="IPR011032">
    <property type="entry name" value="GroES-like_sf"/>
</dbReference>
<dbReference type="InterPro" id="IPR013154">
    <property type="entry name" value="ADH-like_N"/>
</dbReference>
<evidence type="ECO:0000259" key="5">
    <source>
        <dbReference type="SMART" id="SM00829"/>
    </source>
</evidence>
<sequence length="341" mass="37474">MKAAVFYGIKDVRMEEIDVPEIGPSEVLVKIRAALTCGTDRKMYLRGHPLFKPPFVFGHEFAGDIVKVGDKVKNFKEGMRVVAANSAPCNRCFYCKIGRPSMCENLTLRLSGAFAEYVEIPGPIVEQNLLPIPPNVSYKEAALVEPLACVVHGIEESGIRLGDTVVVNGAGPIGLMYIQLAKLKGARVIATDIKKERLKIARKLGADELVDVSRVDDQVRAVRDLTENKRGVDVAIEAVGLPDLWEKTIKMVRKGGIVNLFGGCASGTRITIDTKLLHYSEITIKGIFHHTPQYVKRALNLISQGSIPTDSLITDEFSLSDFPRVLEMMINHQGIKIAVIP</sequence>
<keyword evidence="2 4" id="KW-0862">Zinc</keyword>
<dbReference type="InterPro" id="IPR002328">
    <property type="entry name" value="ADH_Zn_CS"/>
</dbReference>
<dbReference type="Pfam" id="PF00107">
    <property type="entry name" value="ADH_zinc_N"/>
    <property type="match status" value="1"/>
</dbReference>
<dbReference type="SUPFAM" id="SSF51735">
    <property type="entry name" value="NAD(P)-binding Rossmann-fold domains"/>
    <property type="match status" value="1"/>
</dbReference>
<dbReference type="InterPro" id="IPR020843">
    <property type="entry name" value="ER"/>
</dbReference>
<comment type="cofactor">
    <cofactor evidence="4">
        <name>Zn(2+)</name>
        <dbReference type="ChEBI" id="CHEBI:29105"/>
    </cofactor>
</comment>
<dbReference type="InterPro" id="IPR013149">
    <property type="entry name" value="ADH-like_C"/>
</dbReference>
<dbReference type="SMART" id="SM00829">
    <property type="entry name" value="PKS_ER"/>
    <property type="match status" value="1"/>
</dbReference>
<evidence type="ECO:0000313" key="6">
    <source>
        <dbReference type="EMBL" id="RLE06502.1"/>
    </source>
</evidence>
<keyword evidence="3" id="KW-0560">Oxidoreductase</keyword>
<name>A0A662CZ38_UNCAE</name>
<dbReference type="PANTHER" id="PTHR43401">
    <property type="entry name" value="L-THREONINE 3-DEHYDROGENASE"/>
    <property type="match status" value="1"/>
</dbReference>
<dbReference type="GO" id="GO:0016491">
    <property type="term" value="F:oxidoreductase activity"/>
    <property type="evidence" value="ECO:0007669"/>
    <property type="project" value="UniProtKB-KW"/>
</dbReference>
<feature type="domain" description="Enoyl reductase (ER)" evidence="5">
    <location>
        <begin position="8"/>
        <end position="339"/>
    </location>
</feature>
<dbReference type="Gene3D" id="3.40.50.720">
    <property type="entry name" value="NAD(P)-binding Rossmann-like Domain"/>
    <property type="match status" value="1"/>
</dbReference>
<gene>
    <name evidence="6" type="ORF">DRZ78_04650</name>
</gene>
<evidence type="ECO:0000313" key="7">
    <source>
        <dbReference type="Proteomes" id="UP000277457"/>
    </source>
</evidence>
<dbReference type="SUPFAM" id="SSF50129">
    <property type="entry name" value="GroES-like"/>
    <property type="match status" value="1"/>
</dbReference>
<dbReference type="InterPro" id="IPR050129">
    <property type="entry name" value="Zn_alcohol_dh"/>
</dbReference>
<accession>A0A662CZ38</accession>
<dbReference type="Pfam" id="PF08240">
    <property type="entry name" value="ADH_N"/>
    <property type="match status" value="1"/>
</dbReference>
<dbReference type="PROSITE" id="PS00059">
    <property type="entry name" value="ADH_ZINC"/>
    <property type="match status" value="1"/>
</dbReference>
<reference evidence="6 7" key="1">
    <citation type="submission" date="2018-06" db="EMBL/GenBank/DDBJ databases">
        <title>Extensive metabolic versatility and redundancy in microbially diverse, dynamic hydrothermal sediments.</title>
        <authorList>
            <person name="Dombrowski N."/>
            <person name="Teske A."/>
            <person name="Baker B.J."/>
        </authorList>
    </citation>
    <scope>NUCLEOTIDE SEQUENCE [LARGE SCALE GENOMIC DNA]</scope>
    <source>
        <strain evidence="6">B7_G13</strain>
    </source>
</reference>
<proteinExistence type="inferred from homology"/>
<dbReference type="Gene3D" id="3.90.180.10">
    <property type="entry name" value="Medium-chain alcohol dehydrogenases, catalytic domain"/>
    <property type="match status" value="1"/>
</dbReference>
<dbReference type="InterPro" id="IPR036291">
    <property type="entry name" value="NAD(P)-bd_dom_sf"/>
</dbReference>
<evidence type="ECO:0000256" key="4">
    <source>
        <dbReference type="RuleBase" id="RU361277"/>
    </source>
</evidence>
<evidence type="ECO:0000256" key="3">
    <source>
        <dbReference type="ARBA" id="ARBA00023002"/>
    </source>
</evidence>